<organism evidence="1 2">
    <name type="scientific">Caerostris extrusa</name>
    <name type="common">Bark spider</name>
    <name type="synonym">Caerostris bankana</name>
    <dbReference type="NCBI Taxonomy" id="172846"/>
    <lineage>
        <taxon>Eukaryota</taxon>
        <taxon>Metazoa</taxon>
        <taxon>Ecdysozoa</taxon>
        <taxon>Arthropoda</taxon>
        <taxon>Chelicerata</taxon>
        <taxon>Arachnida</taxon>
        <taxon>Araneae</taxon>
        <taxon>Araneomorphae</taxon>
        <taxon>Entelegynae</taxon>
        <taxon>Araneoidea</taxon>
        <taxon>Araneidae</taxon>
        <taxon>Caerostris</taxon>
    </lineage>
</organism>
<name>A0AAV4W0S6_CAEEX</name>
<evidence type="ECO:0000313" key="2">
    <source>
        <dbReference type="Proteomes" id="UP001054945"/>
    </source>
</evidence>
<protein>
    <submittedName>
        <fullName evidence="1">Uncharacterized protein</fullName>
    </submittedName>
</protein>
<keyword evidence="2" id="KW-1185">Reference proteome</keyword>
<gene>
    <name evidence="1" type="ORF">CEXT_390641</name>
</gene>
<evidence type="ECO:0000313" key="1">
    <source>
        <dbReference type="EMBL" id="GIY75853.1"/>
    </source>
</evidence>
<comment type="caution">
    <text evidence="1">The sequence shown here is derived from an EMBL/GenBank/DDBJ whole genome shotgun (WGS) entry which is preliminary data.</text>
</comment>
<dbReference type="AlphaFoldDB" id="A0AAV4W0S6"/>
<reference evidence="1 2" key="1">
    <citation type="submission" date="2021-06" db="EMBL/GenBank/DDBJ databases">
        <title>Caerostris extrusa draft genome.</title>
        <authorList>
            <person name="Kono N."/>
            <person name="Arakawa K."/>
        </authorList>
    </citation>
    <scope>NUCLEOTIDE SEQUENCE [LARGE SCALE GENOMIC DNA]</scope>
</reference>
<dbReference type="EMBL" id="BPLR01015398">
    <property type="protein sequence ID" value="GIY75853.1"/>
    <property type="molecule type" value="Genomic_DNA"/>
</dbReference>
<proteinExistence type="predicted"/>
<sequence length="82" mass="9173">MHLRLSAVGFKCKSASQFVLVKLHPRGQPLMWALKYLQVMYRVQSPGPTEKQIKPKKRSTSTMADILVPFAASEDSAGRLNT</sequence>
<dbReference type="Proteomes" id="UP001054945">
    <property type="component" value="Unassembled WGS sequence"/>
</dbReference>
<accession>A0AAV4W0S6</accession>